<dbReference type="Proteomes" id="UP000254808">
    <property type="component" value="Chromosome"/>
</dbReference>
<dbReference type="OrthoDB" id="1525238at2"/>
<evidence type="ECO:0000313" key="1">
    <source>
        <dbReference type="EMBL" id="AXJ00169.1"/>
    </source>
</evidence>
<dbReference type="KEGG" id="cprv:CYPRO_0892"/>
<gene>
    <name evidence="1" type="ORF">CYPRO_0892</name>
</gene>
<dbReference type="RefSeq" id="WP_114983463.1">
    <property type="nucleotide sequence ID" value="NZ_CP027806.1"/>
</dbReference>
<dbReference type="EMBL" id="CP027806">
    <property type="protein sequence ID" value="AXJ00169.1"/>
    <property type="molecule type" value="Genomic_DNA"/>
</dbReference>
<dbReference type="AlphaFoldDB" id="A0A345UI67"/>
<reference evidence="1 2" key="1">
    <citation type="submission" date="2018-03" db="EMBL/GenBank/DDBJ databases">
        <title>Phenotypic and genomic properties of Cyclonatronum proteinivorum gen. nov., sp. nov., a haloalkaliphilic bacteroidete from soda lakes possessing Na+-translocating rhodopsin.</title>
        <authorList>
            <person name="Toshchakov S.V."/>
            <person name="Korzhenkov A."/>
            <person name="Samarov N.I."/>
            <person name="Kublanov I.V."/>
            <person name="Muntyan M.S."/>
            <person name="Sorokin D.Y."/>
        </authorList>
    </citation>
    <scope>NUCLEOTIDE SEQUENCE [LARGE SCALE GENOMIC DNA]</scope>
    <source>
        <strain evidence="1 2">Omega</strain>
    </source>
</reference>
<protein>
    <submittedName>
        <fullName evidence="1">Uncharacterized protein</fullName>
    </submittedName>
</protein>
<accession>A0A345UI67</accession>
<organism evidence="1 2">
    <name type="scientific">Cyclonatronum proteinivorum</name>
    <dbReference type="NCBI Taxonomy" id="1457365"/>
    <lineage>
        <taxon>Bacteria</taxon>
        <taxon>Pseudomonadati</taxon>
        <taxon>Balneolota</taxon>
        <taxon>Balneolia</taxon>
        <taxon>Balneolales</taxon>
        <taxon>Cyclonatronaceae</taxon>
        <taxon>Cyclonatronum</taxon>
    </lineage>
</organism>
<proteinExistence type="predicted"/>
<evidence type="ECO:0000313" key="2">
    <source>
        <dbReference type="Proteomes" id="UP000254808"/>
    </source>
</evidence>
<sequence length="63" mass="7121">MSLPNLHKQAMAMKNKRRLRLDGGRAWIKNGQLHDAVKSASLKIERNPAFQTEETKALPAPKK</sequence>
<name>A0A345UI67_9BACT</name>
<keyword evidence="2" id="KW-1185">Reference proteome</keyword>